<keyword evidence="1" id="KW-0238">DNA-binding</keyword>
<organism evidence="5">
    <name type="scientific">freshwater metagenome</name>
    <dbReference type="NCBI Taxonomy" id="449393"/>
    <lineage>
        <taxon>unclassified sequences</taxon>
        <taxon>metagenomes</taxon>
        <taxon>ecological metagenomes</taxon>
    </lineage>
</organism>
<dbReference type="SUPFAM" id="SSF46955">
    <property type="entry name" value="Putative DNA-binding domain"/>
    <property type="match status" value="1"/>
</dbReference>
<dbReference type="GO" id="GO:0003700">
    <property type="term" value="F:DNA-binding transcription factor activity"/>
    <property type="evidence" value="ECO:0007669"/>
    <property type="project" value="InterPro"/>
</dbReference>
<sequence>MTDVSSHSSIGEVLSLLQSDYPDITISKIRFLESQGLLNPERTPSGYRKFHEEDIERLRWILTQQRDHFLPLKVIKDRLAAGDFADGPPEGVLPFERNSEVVDTSTDSSTSEVVENSAVSASPKKDSVAKDSGANASTSRTSAVTSLLEGPAATTTSPRGGKRHPTGHKKGDPTPVKGAEDEIEVPEVALTLKELCEQSGLGESEVADLEKFGLLTRRSMGHVEYYDDEALVVARLAGGFGRYGIEPRHLRMYKVSAEREAGLFEQLITPLLKQRRAAAREQAVEMLEELAELADDLRAVMVRASLREYLGQA</sequence>
<feature type="compositionally biased region" description="Polar residues" evidence="3">
    <location>
        <begin position="134"/>
        <end position="145"/>
    </location>
</feature>
<evidence type="ECO:0000256" key="1">
    <source>
        <dbReference type="ARBA" id="ARBA00023125"/>
    </source>
</evidence>
<dbReference type="InterPro" id="IPR000551">
    <property type="entry name" value="MerR-type_HTH_dom"/>
</dbReference>
<dbReference type="InterPro" id="IPR009061">
    <property type="entry name" value="DNA-bd_dom_put_sf"/>
</dbReference>
<dbReference type="PANTHER" id="PTHR30204">
    <property type="entry name" value="REDOX-CYCLING DRUG-SENSING TRANSCRIPTIONAL ACTIVATOR SOXR"/>
    <property type="match status" value="1"/>
</dbReference>
<dbReference type="SMART" id="SM00422">
    <property type="entry name" value="HTH_MERR"/>
    <property type="match status" value="1"/>
</dbReference>
<evidence type="ECO:0000259" key="4">
    <source>
        <dbReference type="PROSITE" id="PS50937"/>
    </source>
</evidence>
<dbReference type="Pfam" id="PF13411">
    <property type="entry name" value="MerR_1"/>
    <property type="match status" value="1"/>
</dbReference>
<evidence type="ECO:0000256" key="3">
    <source>
        <dbReference type="SAM" id="MobiDB-lite"/>
    </source>
</evidence>
<dbReference type="GO" id="GO:0003677">
    <property type="term" value="F:DNA binding"/>
    <property type="evidence" value="ECO:0007669"/>
    <property type="project" value="UniProtKB-KW"/>
</dbReference>
<evidence type="ECO:0000256" key="2">
    <source>
        <dbReference type="SAM" id="Coils"/>
    </source>
</evidence>
<dbReference type="EMBL" id="CAEZVV010000005">
    <property type="protein sequence ID" value="CAB4635311.1"/>
    <property type="molecule type" value="Genomic_DNA"/>
</dbReference>
<gene>
    <name evidence="5" type="ORF">UFOPK1603_00529</name>
    <name evidence="6" type="ORF">UFOPK2143_00186</name>
</gene>
<accession>A0A6J6DE17</accession>
<dbReference type="CDD" id="cd00592">
    <property type="entry name" value="HTH_MerR-like"/>
    <property type="match status" value="1"/>
</dbReference>
<evidence type="ECO:0000313" key="5">
    <source>
        <dbReference type="EMBL" id="CAB4560503.1"/>
    </source>
</evidence>
<feature type="compositionally biased region" description="Low complexity" evidence="3">
    <location>
        <begin position="101"/>
        <end position="122"/>
    </location>
</feature>
<protein>
    <submittedName>
        <fullName evidence="5">Unannotated protein</fullName>
    </submittedName>
</protein>
<proteinExistence type="predicted"/>
<dbReference type="AlphaFoldDB" id="A0A6J6DE17"/>
<feature type="region of interest" description="Disordered" evidence="3">
    <location>
        <begin position="87"/>
        <end position="181"/>
    </location>
</feature>
<feature type="coiled-coil region" evidence="2">
    <location>
        <begin position="276"/>
        <end position="307"/>
    </location>
</feature>
<keyword evidence="2" id="KW-0175">Coiled coil</keyword>
<dbReference type="InterPro" id="IPR047057">
    <property type="entry name" value="MerR_fam"/>
</dbReference>
<reference evidence="5" key="1">
    <citation type="submission" date="2020-05" db="EMBL/GenBank/DDBJ databases">
        <authorList>
            <person name="Chiriac C."/>
            <person name="Salcher M."/>
            <person name="Ghai R."/>
            <person name="Kavagutti S V."/>
        </authorList>
    </citation>
    <scope>NUCLEOTIDE SEQUENCE</scope>
</reference>
<name>A0A6J6DE17_9ZZZZ</name>
<feature type="domain" description="HTH merR-type" evidence="4">
    <location>
        <begin position="23"/>
        <end position="81"/>
    </location>
</feature>
<dbReference type="PROSITE" id="PS50937">
    <property type="entry name" value="HTH_MERR_2"/>
    <property type="match status" value="1"/>
</dbReference>
<evidence type="ECO:0000313" key="6">
    <source>
        <dbReference type="EMBL" id="CAB4635311.1"/>
    </source>
</evidence>
<dbReference type="Gene3D" id="1.10.1660.10">
    <property type="match status" value="1"/>
</dbReference>
<dbReference type="PANTHER" id="PTHR30204:SF89">
    <property type="entry name" value="HTH MERR-TYPE DOMAIN-CONTAINING PROTEIN"/>
    <property type="match status" value="1"/>
</dbReference>
<dbReference type="EMBL" id="CAEZTG010000035">
    <property type="protein sequence ID" value="CAB4560503.1"/>
    <property type="molecule type" value="Genomic_DNA"/>
</dbReference>